<dbReference type="EC" id="6.1.1.5" evidence="10"/>
<keyword evidence="4 10" id="KW-0547">Nucleotide-binding</keyword>
<dbReference type="InterPro" id="IPR009008">
    <property type="entry name" value="Val/Leu/Ile-tRNA-synth_edit"/>
</dbReference>
<feature type="short sequence motif" description="'KMSKS' region" evidence="10">
    <location>
        <begin position="597"/>
        <end position="601"/>
    </location>
</feature>
<keyword evidence="6 10" id="KW-0648">Protein biosynthesis</keyword>
<feature type="domain" description="Aminoacyl-tRNA synthetase class Ia" evidence="11">
    <location>
        <begin position="19"/>
        <end position="627"/>
    </location>
</feature>
<comment type="subunit">
    <text evidence="10">Monomer.</text>
</comment>
<comment type="function">
    <text evidence="8 10">Catalyzes the attachment of isoleucine to tRNA(Ile). As IleRS can inadvertently accommodate and process structurally similar amino acids such as valine, to avoid such errors it has two additional distinct tRNA(Ile)-dependent editing activities. One activity is designated as 'pretransfer' editing and involves the hydrolysis of activated Val-AMP. The other activity is designated 'posttransfer' editing and involves deacylation of mischarged Val-tRNA(Ile).</text>
</comment>
<evidence type="ECO:0000256" key="7">
    <source>
        <dbReference type="ARBA" id="ARBA00023146"/>
    </source>
</evidence>
<dbReference type="PANTHER" id="PTHR42780:SF1">
    <property type="entry name" value="ISOLEUCINE--TRNA LIGASE, CYTOPLASMIC"/>
    <property type="match status" value="1"/>
</dbReference>
<dbReference type="NCBIfam" id="TIGR00392">
    <property type="entry name" value="ileS"/>
    <property type="match status" value="1"/>
</dbReference>
<evidence type="ECO:0000313" key="14">
    <source>
        <dbReference type="Proteomes" id="UP001299235"/>
    </source>
</evidence>
<dbReference type="PROSITE" id="PS00178">
    <property type="entry name" value="AA_TRNA_LIGASE_I"/>
    <property type="match status" value="1"/>
</dbReference>
<dbReference type="SUPFAM" id="SSF52374">
    <property type="entry name" value="Nucleotidylyl transferase"/>
    <property type="match status" value="1"/>
</dbReference>
<dbReference type="EMBL" id="JAJEQE010000023">
    <property type="protein sequence ID" value="MCC2149193.1"/>
    <property type="molecule type" value="Genomic_DNA"/>
</dbReference>
<dbReference type="Pfam" id="PF08264">
    <property type="entry name" value="Anticodon_1"/>
    <property type="match status" value="1"/>
</dbReference>
<comment type="subcellular location">
    <subcellularLocation>
        <location evidence="10">Cytoplasm</location>
    </subcellularLocation>
</comment>
<evidence type="ECO:0000259" key="12">
    <source>
        <dbReference type="Pfam" id="PF08264"/>
    </source>
</evidence>
<dbReference type="InterPro" id="IPR023586">
    <property type="entry name" value="Ile-tRNA-ligase_type2"/>
</dbReference>
<dbReference type="Gene3D" id="3.40.50.620">
    <property type="entry name" value="HUPs"/>
    <property type="match status" value="2"/>
</dbReference>
<evidence type="ECO:0000256" key="4">
    <source>
        <dbReference type="ARBA" id="ARBA00022741"/>
    </source>
</evidence>
<proteinExistence type="inferred from homology"/>
<evidence type="ECO:0000313" key="13">
    <source>
        <dbReference type="EMBL" id="MCC2149193.1"/>
    </source>
</evidence>
<name>A0ABS8EWI4_9FIRM</name>
<dbReference type="InterPro" id="IPR014729">
    <property type="entry name" value="Rossmann-like_a/b/a_fold"/>
</dbReference>
<feature type="short sequence motif" description="'HIGH' region" evidence="10">
    <location>
        <begin position="48"/>
        <end position="58"/>
    </location>
</feature>
<dbReference type="CDD" id="cd00818">
    <property type="entry name" value="IleRS_core"/>
    <property type="match status" value="1"/>
</dbReference>
<dbReference type="InterPro" id="IPR002300">
    <property type="entry name" value="aa-tRNA-synth_Ia"/>
</dbReference>
<protein>
    <recommendedName>
        <fullName evidence="10">Isoleucine--tRNA ligase</fullName>
        <ecNumber evidence="10">6.1.1.5</ecNumber>
    </recommendedName>
    <alternativeName>
        <fullName evidence="10">Isoleucyl-tRNA synthetase</fullName>
        <shortName evidence="10">IleRS</shortName>
    </alternativeName>
</protein>
<evidence type="ECO:0000256" key="9">
    <source>
        <dbReference type="ARBA" id="ARBA00048359"/>
    </source>
</evidence>
<keyword evidence="3 10" id="KW-0436">Ligase</keyword>
<dbReference type="RefSeq" id="WP_248835366.1">
    <property type="nucleotide sequence ID" value="NZ_JAJEQE010000023.1"/>
</dbReference>
<evidence type="ECO:0000256" key="10">
    <source>
        <dbReference type="HAMAP-Rule" id="MF_02003"/>
    </source>
</evidence>
<evidence type="ECO:0000256" key="6">
    <source>
        <dbReference type="ARBA" id="ARBA00022917"/>
    </source>
</evidence>
<comment type="domain">
    <text evidence="10">IleRS has two distinct active sites: one for aminoacylation and one for editing. The misactivated valine is translocated from the active site to the editing site, which sterically excludes the correctly activated isoleucine. The single editing site contains two valyl binding pockets, one specific for each substrate (Val-AMP or Val-tRNA(Ile)).</text>
</comment>
<dbReference type="CDD" id="cd07961">
    <property type="entry name" value="Anticodon_Ia_Ile_ABEc"/>
    <property type="match status" value="1"/>
</dbReference>
<keyword evidence="14" id="KW-1185">Reference proteome</keyword>
<evidence type="ECO:0000256" key="3">
    <source>
        <dbReference type="ARBA" id="ARBA00022598"/>
    </source>
</evidence>
<comment type="similarity">
    <text evidence="1 10">Belongs to the class-I aminoacyl-tRNA synthetase family. IleS type 2 subfamily.</text>
</comment>
<dbReference type="InterPro" id="IPR009080">
    <property type="entry name" value="tRNAsynth_Ia_anticodon-bd"/>
</dbReference>
<dbReference type="PRINTS" id="PR00984">
    <property type="entry name" value="TRNASYNTHILE"/>
</dbReference>
<dbReference type="InterPro" id="IPR033709">
    <property type="entry name" value="Anticodon_Ile_ABEc"/>
</dbReference>
<dbReference type="Proteomes" id="UP001299235">
    <property type="component" value="Unassembled WGS sequence"/>
</dbReference>
<evidence type="ECO:0000259" key="11">
    <source>
        <dbReference type="Pfam" id="PF00133"/>
    </source>
</evidence>
<dbReference type="InterPro" id="IPR013155">
    <property type="entry name" value="M/V/L/I-tRNA-synth_anticd-bd"/>
</dbReference>
<comment type="cofactor">
    <cofactor evidence="10">
        <name>Zn(2+)</name>
        <dbReference type="ChEBI" id="CHEBI:29105"/>
    </cofactor>
</comment>
<dbReference type="PANTHER" id="PTHR42780">
    <property type="entry name" value="SOLEUCYL-TRNA SYNTHETASE"/>
    <property type="match status" value="1"/>
</dbReference>
<keyword evidence="10" id="KW-0862">Zinc</keyword>
<dbReference type="SUPFAM" id="SSF47323">
    <property type="entry name" value="Anticodon-binding domain of a subclass of class I aminoacyl-tRNA synthetases"/>
    <property type="match status" value="1"/>
</dbReference>
<dbReference type="Pfam" id="PF19302">
    <property type="entry name" value="DUF5915"/>
    <property type="match status" value="1"/>
</dbReference>
<evidence type="ECO:0000256" key="1">
    <source>
        <dbReference type="ARBA" id="ARBA00007078"/>
    </source>
</evidence>
<evidence type="ECO:0000256" key="2">
    <source>
        <dbReference type="ARBA" id="ARBA00022490"/>
    </source>
</evidence>
<dbReference type="HAMAP" id="MF_02003">
    <property type="entry name" value="Ile_tRNA_synth_type2"/>
    <property type="match status" value="1"/>
</dbReference>
<dbReference type="InterPro" id="IPR002301">
    <property type="entry name" value="Ile-tRNA-ligase"/>
</dbReference>
<sequence>MYEKVSTNLNFVGREKNVEKFWEENHIFEKSMENRKEGETYTFYDGPPTANGKPHIGHVLTRVIKDMIPRYQTMKGKMVPRKAGWDTHGLPVELEVEKMLGLDGKDQIEEYGLVPFIDKCKESVWKYKGMWEDFSGTVGFWADMKNPYVTYDDNYIESEWWALKTIWEKGLLYKGFKIVPYCPRCGTPLSAQEVAQGYKDVKERSAVVRFKVKDEDAYILAWTTTPWTLPSNLALCVNPDEDYVKVQMKEDGRVYYIAQALADKVLGEDAYNVLENYKGTDLEYKEYEPLYSCAAVHAEKQNKKAFYVVCDTYVTLTDGTGIVHIAPAFGEDDAKVGRKYGLPFVQLVDGKGNLTEDTPFGGIFVKKADPLVLKDLDERGLLFDAPKFEHSYPHCWRCDTPLIYYARESWFIKMTAVKDDLIRNNNTINWIPESIGKGRFGDWLENVQDWGISRNRYWGTPLNIWECECGHQHSIGSRQELFEMSGNEKAKTVELHRPYIDEITIKCPKCGKPMHRVPEVIDCWFDSGAMPFAQHHYPFENKDVFEKQFPAQFISEAVDQTRGWFYSLLAESTILFNKAPYQNVIVLGHVQDENGQKMSKSKGNAVDPFDALQTYGADAIRWYFYINSAPWLPNRFHGKAVQEGQRKFMGTLWNTYAFFVLYANIDEFDATKYTLDYDKLSVMDKWLLSKMNTMIQTVDDNLANYRIPETARALQEFVDDMSNWYVRRSRERFWAKGMEQDKINAYMTLYTALVNVSKAAAPMIPFMTEDIYRNLVCSIDKTAPESVHLCDFPKADMAHVDKELEANMDEVLKIVVMGRACRNTANIKNRQPIANMFVKAPKELPEYFADIIRDELNSKKVTFTQDVKDFTSYSFKPQLKTVGPKYGKLLGGIKQALSALDGNQAMDELKDKGSITLDINGSEVVLYETDLLIDTAQIEGYVSEQDNDITVVLDTNLTPELIEEGFVRELISKVQTMRKEAGFEVMDRIRLYAADNEKILTVLNDHMDEIKDEVLADEIVLGSVAGYEKEWSINGESVRMGVEKTQK</sequence>
<reference evidence="13 14" key="1">
    <citation type="submission" date="2021-10" db="EMBL/GenBank/DDBJ databases">
        <title>Anaerobic single-cell dispensing facilitates the cultivation of human gut bacteria.</title>
        <authorList>
            <person name="Afrizal A."/>
        </authorList>
    </citation>
    <scope>NUCLEOTIDE SEQUENCE [LARGE SCALE GENOMIC DNA]</scope>
    <source>
        <strain evidence="13 14">CLA-AA-H246</strain>
    </source>
</reference>
<dbReference type="SUPFAM" id="SSF50677">
    <property type="entry name" value="ValRS/IleRS/LeuRS editing domain"/>
    <property type="match status" value="1"/>
</dbReference>
<organism evidence="13 14">
    <name type="scientific">Hominisplanchenecus faecis</name>
    <dbReference type="NCBI Taxonomy" id="2885351"/>
    <lineage>
        <taxon>Bacteria</taxon>
        <taxon>Bacillati</taxon>
        <taxon>Bacillota</taxon>
        <taxon>Clostridia</taxon>
        <taxon>Lachnospirales</taxon>
        <taxon>Lachnospiraceae</taxon>
        <taxon>Hominisplanchenecus</taxon>
    </lineage>
</organism>
<dbReference type="GO" id="GO:0004822">
    <property type="term" value="F:isoleucine-tRNA ligase activity"/>
    <property type="evidence" value="ECO:0007669"/>
    <property type="project" value="UniProtKB-EC"/>
</dbReference>
<keyword evidence="10" id="KW-0479">Metal-binding</keyword>
<keyword evidence="5 10" id="KW-0067">ATP-binding</keyword>
<dbReference type="Gene3D" id="1.10.730.10">
    <property type="entry name" value="Isoleucyl-tRNA Synthetase, Domain 1"/>
    <property type="match status" value="1"/>
</dbReference>
<comment type="caution">
    <text evidence="13">The sequence shown here is derived from an EMBL/GenBank/DDBJ whole genome shotgun (WGS) entry which is preliminary data.</text>
</comment>
<dbReference type="InterPro" id="IPR001412">
    <property type="entry name" value="aa-tRNA-synth_I_CS"/>
</dbReference>
<evidence type="ECO:0000256" key="8">
    <source>
        <dbReference type="ARBA" id="ARBA00025217"/>
    </source>
</evidence>
<accession>A0ABS8EWI4</accession>
<keyword evidence="7 10" id="KW-0030">Aminoacyl-tRNA synthetase</keyword>
<keyword evidence="2 10" id="KW-0963">Cytoplasm</keyword>
<dbReference type="Gene3D" id="3.90.740.10">
    <property type="entry name" value="Valyl/Leucyl/Isoleucyl-tRNA synthetase, editing domain"/>
    <property type="match status" value="1"/>
</dbReference>
<dbReference type="Pfam" id="PF00133">
    <property type="entry name" value="tRNA-synt_1"/>
    <property type="match status" value="1"/>
</dbReference>
<feature type="binding site" evidence="10">
    <location>
        <position position="600"/>
    </location>
    <ligand>
        <name>ATP</name>
        <dbReference type="ChEBI" id="CHEBI:30616"/>
    </ligand>
</feature>
<comment type="catalytic activity">
    <reaction evidence="9 10">
        <text>tRNA(Ile) + L-isoleucine + ATP = L-isoleucyl-tRNA(Ile) + AMP + diphosphate</text>
        <dbReference type="Rhea" id="RHEA:11060"/>
        <dbReference type="Rhea" id="RHEA-COMP:9666"/>
        <dbReference type="Rhea" id="RHEA-COMP:9695"/>
        <dbReference type="ChEBI" id="CHEBI:30616"/>
        <dbReference type="ChEBI" id="CHEBI:33019"/>
        <dbReference type="ChEBI" id="CHEBI:58045"/>
        <dbReference type="ChEBI" id="CHEBI:78442"/>
        <dbReference type="ChEBI" id="CHEBI:78528"/>
        <dbReference type="ChEBI" id="CHEBI:456215"/>
        <dbReference type="EC" id="6.1.1.5"/>
    </reaction>
</comment>
<evidence type="ECO:0000256" key="5">
    <source>
        <dbReference type="ARBA" id="ARBA00022840"/>
    </source>
</evidence>
<feature type="domain" description="Methionyl/Valyl/Leucyl/Isoleucyl-tRNA synthetase anticodon-binding" evidence="12">
    <location>
        <begin position="684"/>
        <end position="833"/>
    </location>
</feature>
<gene>
    <name evidence="10 13" type="primary">ileS</name>
    <name evidence="13" type="ORF">LKD42_07980</name>
</gene>